<dbReference type="CDD" id="cd06170">
    <property type="entry name" value="LuxR_C_like"/>
    <property type="match status" value="1"/>
</dbReference>
<feature type="compositionally biased region" description="Pro residues" evidence="1">
    <location>
        <begin position="789"/>
        <end position="799"/>
    </location>
</feature>
<dbReference type="Gene3D" id="1.10.10.10">
    <property type="entry name" value="Winged helix-like DNA-binding domain superfamily/Winged helix DNA-binding domain"/>
    <property type="match status" value="1"/>
</dbReference>
<keyword evidence="3" id="KW-0547">Nucleotide-binding</keyword>
<dbReference type="InterPro" id="IPR049945">
    <property type="entry name" value="AAA_22"/>
</dbReference>
<dbReference type="RefSeq" id="WP_262842154.1">
    <property type="nucleotide sequence ID" value="NZ_JANZYP010000009.1"/>
</dbReference>
<dbReference type="GO" id="GO:0005524">
    <property type="term" value="F:ATP binding"/>
    <property type="evidence" value="ECO:0007669"/>
    <property type="project" value="UniProtKB-KW"/>
</dbReference>
<dbReference type="EMBL" id="JBHSFN010000014">
    <property type="protein sequence ID" value="MFC4588930.1"/>
    <property type="molecule type" value="Genomic_DNA"/>
</dbReference>
<keyword evidence="3" id="KW-0067">ATP-binding</keyword>
<name>A0ABV9EH73_9ACTN</name>
<feature type="domain" description="HTH luxR-type" evidence="2">
    <location>
        <begin position="706"/>
        <end position="771"/>
    </location>
</feature>
<evidence type="ECO:0000256" key="1">
    <source>
        <dbReference type="SAM" id="MobiDB-lite"/>
    </source>
</evidence>
<keyword evidence="4" id="KW-1185">Reference proteome</keyword>
<dbReference type="Proteomes" id="UP001595891">
    <property type="component" value="Unassembled WGS sequence"/>
</dbReference>
<organism evidence="3 4">
    <name type="scientific">Sphaerisporangium corydalis</name>
    <dbReference type="NCBI Taxonomy" id="1441875"/>
    <lineage>
        <taxon>Bacteria</taxon>
        <taxon>Bacillati</taxon>
        <taxon>Actinomycetota</taxon>
        <taxon>Actinomycetes</taxon>
        <taxon>Streptosporangiales</taxon>
        <taxon>Streptosporangiaceae</taxon>
        <taxon>Sphaerisporangium</taxon>
    </lineage>
</organism>
<evidence type="ECO:0000313" key="4">
    <source>
        <dbReference type="Proteomes" id="UP001595891"/>
    </source>
</evidence>
<dbReference type="SUPFAM" id="SSF46894">
    <property type="entry name" value="C-terminal effector domain of the bipartite response regulators"/>
    <property type="match status" value="1"/>
</dbReference>
<dbReference type="Pfam" id="PF13401">
    <property type="entry name" value="AAA_22"/>
    <property type="match status" value="1"/>
</dbReference>
<protein>
    <submittedName>
        <fullName evidence="3">ATP-binding protein</fullName>
    </submittedName>
</protein>
<sequence length="808" mass="88794">MASSTPKRRRVLPAEVTSFVGRRREVAEVKTLLSRSRLVTLTGAGGVGKTRLAARVASDVRRAFPDGVWPVELAPLDDPDLLPQTLMEVLGLRQDLTRSPMESVIDHLTGKKALLVLDNSEHLLHACAVLAEELLASLPELWIIVTSRQPLRIGGEQTLAVMPLAVPGTDAARLSTDALAHVDAVRLFVERAEAVLPGFTITDENRDAVERICRRLDGLPLAIELAAVRLRALSVQQLLDRLDDRFRLLTAGSRVVSQRHQTLRALIDWSYDLCTGPERLLWARASVFRGGLDLEAAEGVCSGDGIEREDVIDLVIGLVEKSVLVREDHPQGVRYRLLETIRQYGGDRLAESGQERDLWRRHREYYRDLAAQARAQLFTGSQVRWLERLRLDHGNLRVALKSSFDCGEPEEGLRAAIDLLYHWRTGHHSDEGRHWVGHGLHVVTEPSELRARALWGDAWMAILEGEIEYAVSRLEECRVLAERLGLDSVLAYVALFSGMVDLYQGDTKPAIKLFEEALAAHRACGDETGEVLALTRLCLAHSFEGDSDRAVAAGEEALRICDARGEEWHRSYAIMALGIDAWRRGDVVRAGDLAKESLRFDGTLRDRPGMGVNVAVLAWITASEGQYERAARLLGILRGVWRTDGAPMSGFGHLVAYHDECEFRMHQALGEPGFKAEVQRGARLSEEDALAFALEIGTSAADCSPGVVRTSPLTRREGEIARLVAQGLSNKEIAAALVIAQRTAEGHIEHILSKLGFHSRAQIAVWVAEQARGAEGRQGADGQEAAPPAGEPEGPPPGGRAPEGERRG</sequence>
<dbReference type="InterPro" id="IPR036388">
    <property type="entry name" value="WH-like_DNA-bd_sf"/>
</dbReference>
<dbReference type="PRINTS" id="PR00038">
    <property type="entry name" value="HTHLUXR"/>
</dbReference>
<dbReference type="InterPro" id="IPR011990">
    <property type="entry name" value="TPR-like_helical_dom_sf"/>
</dbReference>
<dbReference type="SUPFAM" id="SSF48452">
    <property type="entry name" value="TPR-like"/>
    <property type="match status" value="1"/>
</dbReference>
<gene>
    <name evidence="3" type="ORF">ACFO8L_22765</name>
</gene>
<feature type="region of interest" description="Disordered" evidence="1">
    <location>
        <begin position="771"/>
        <end position="808"/>
    </location>
</feature>
<accession>A0ABV9EH73</accession>
<dbReference type="InterPro" id="IPR016032">
    <property type="entry name" value="Sig_transdc_resp-reg_C-effctor"/>
</dbReference>
<dbReference type="InterPro" id="IPR000792">
    <property type="entry name" value="Tscrpt_reg_LuxR_C"/>
</dbReference>
<dbReference type="Gene3D" id="1.25.40.10">
    <property type="entry name" value="Tetratricopeptide repeat domain"/>
    <property type="match status" value="1"/>
</dbReference>
<dbReference type="SMART" id="SM00421">
    <property type="entry name" value="HTH_LUXR"/>
    <property type="match status" value="1"/>
</dbReference>
<dbReference type="SUPFAM" id="SSF52540">
    <property type="entry name" value="P-loop containing nucleoside triphosphate hydrolases"/>
    <property type="match status" value="1"/>
</dbReference>
<dbReference type="PROSITE" id="PS50043">
    <property type="entry name" value="HTH_LUXR_2"/>
    <property type="match status" value="1"/>
</dbReference>
<dbReference type="Gene3D" id="3.40.50.300">
    <property type="entry name" value="P-loop containing nucleotide triphosphate hydrolases"/>
    <property type="match status" value="1"/>
</dbReference>
<proteinExistence type="predicted"/>
<dbReference type="PANTHER" id="PTHR47691">
    <property type="entry name" value="REGULATOR-RELATED"/>
    <property type="match status" value="1"/>
</dbReference>
<dbReference type="PRINTS" id="PR00364">
    <property type="entry name" value="DISEASERSIST"/>
</dbReference>
<dbReference type="PANTHER" id="PTHR47691:SF3">
    <property type="entry name" value="HTH-TYPE TRANSCRIPTIONAL REGULATOR RV0890C-RELATED"/>
    <property type="match status" value="1"/>
</dbReference>
<dbReference type="InterPro" id="IPR027417">
    <property type="entry name" value="P-loop_NTPase"/>
</dbReference>
<comment type="caution">
    <text evidence="3">The sequence shown here is derived from an EMBL/GenBank/DDBJ whole genome shotgun (WGS) entry which is preliminary data.</text>
</comment>
<reference evidence="4" key="1">
    <citation type="journal article" date="2019" name="Int. J. Syst. Evol. Microbiol.">
        <title>The Global Catalogue of Microorganisms (GCM) 10K type strain sequencing project: providing services to taxonomists for standard genome sequencing and annotation.</title>
        <authorList>
            <consortium name="The Broad Institute Genomics Platform"/>
            <consortium name="The Broad Institute Genome Sequencing Center for Infectious Disease"/>
            <person name="Wu L."/>
            <person name="Ma J."/>
        </authorList>
    </citation>
    <scope>NUCLEOTIDE SEQUENCE [LARGE SCALE GENOMIC DNA]</scope>
    <source>
        <strain evidence="4">CCUG 49560</strain>
    </source>
</reference>
<dbReference type="Pfam" id="PF00196">
    <property type="entry name" value="GerE"/>
    <property type="match status" value="1"/>
</dbReference>
<evidence type="ECO:0000313" key="3">
    <source>
        <dbReference type="EMBL" id="MFC4588930.1"/>
    </source>
</evidence>
<evidence type="ECO:0000259" key="2">
    <source>
        <dbReference type="PROSITE" id="PS50043"/>
    </source>
</evidence>